<evidence type="ECO:0000313" key="2">
    <source>
        <dbReference type="Proteomes" id="UP001054837"/>
    </source>
</evidence>
<keyword evidence="2" id="KW-1185">Reference proteome</keyword>
<protein>
    <submittedName>
        <fullName evidence="1">Uncharacterized protein</fullName>
    </submittedName>
</protein>
<proteinExistence type="predicted"/>
<gene>
    <name evidence="1" type="ORF">CDAR_599941</name>
</gene>
<name>A0AAV4RP44_9ARAC</name>
<accession>A0AAV4RP44</accession>
<reference evidence="1 2" key="1">
    <citation type="submission" date="2021-06" db="EMBL/GenBank/DDBJ databases">
        <title>Caerostris darwini draft genome.</title>
        <authorList>
            <person name="Kono N."/>
            <person name="Arakawa K."/>
        </authorList>
    </citation>
    <scope>NUCLEOTIDE SEQUENCE [LARGE SCALE GENOMIC DNA]</scope>
</reference>
<organism evidence="1 2">
    <name type="scientific">Caerostris darwini</name>
    <dbReference type="NCBI Taxonomy" id="1538125"/>
    <lineage>
        <taxon>Eukaryota</taxon>
        <taxon>Metazoa</taxon>
        <taxon>Ecdysozoa</taxon>
        <taxon>Arthropoda</taxon>
        <taxon>Chelicerata</taxon>
        <taxon>Arachnida</taxon>
        <taxon>Araneae</taxon>
        <taxon>Araneomorphae</taxon>
        <taxon>Entelegynae</taxon>
        <taxon>Araneoidea</taxon>
        <taxon>Araneidae</taxon>
        <taxon>Caerostris</taxon>
    </lineage>
</organism>
<evidence type="ECO:0000313" key="1">
    <source>
        <dbReference type="EMBL" id="GIY22874.1"/>
    </source>
</evidence>
<comment type="caution">
    <text evidence="1">The sequence shown here is derived from an EMBL/GenBank/DDBJ whole genome shotgun (WGS) entry which is preliminary data.</text>
</comment>
<sequence>MGLFRTNHAPNLSHIHSSPFDILLRTTCFGRRKCPCFSGKKIQNQFLRTVSGAVKSTPIDAMLMLTGDKPLRTVIQEKALILSEKIIRAPGFFSLWNEVKQEMTRNLKTQMGLLQGVLQLKN</sequence>
<dbReference type="Proteomes" id="UP001054837">
    <property type="component" value="Unassembled WGS sequence"/>
</dbReference>
<dbReference type="EMBL" id="BPLQ01006488">
    <property type="protein sequence ID" value="GIY22874.1"/>
    <property type="molecule type" value="Genomic_DNA"/>
</dbReference>
<dbReference type="AlphaFoldDB" id="A0AAV4RP44"/>